<dbReference type="SUPFAM" id="SSF88659">
    <property type="entry name" value="Sigma3 and sigma4 domains of RNA polymerase sigma factors"/>
    <property type="match status" value="2"/>
</dbReference>
<organism evidence="8 9">
    <name type="scientific">Calderihabitans maritimus</name>
    <dbReference type="NCBI Taxonomy" id="1246530"/>
    <lineage>
        <taxon>Bacteria</taxon>
        <taxon>Bacillati</taxon>
        <taxon>Bacillota</taxon>
        <taxon>Clostridia</taxon>
        <taxon>Neomoorellales</taxon>
        <taxon>Calderihabitantaceae</taxon>
        <taxon>Calderihabitans</taxon>
    </lineage>
</organism>
<name>A0A1Z5HUH9_9FIRM</name>
<dbReference type="PANTHER" id="PTHR30385:SF7">
    <property type="entry name" value="RNA POLYMERASE SIGMA FACTOR FLIA"/>
    <property type="match status" value="1"/>
</dbReference>
<keyword evidence="8" id="KW-0966">Cell projection</keyword>
<dbReference type="PROSITE" id="PS00716">
    <property type="entry name" value="SIGMA70_2"/>
    <property type="match status" value="1"/>
</dbReference>
<comment type="function">
    <text evidence="5">Sigma factors are initiation factors that promote the attachment of RNA polymerase to specific initiation sites and are then released.</text>
</comment>
<keyword evidence="8" id="KW-0969">Cilium</keyword>
<protein>
    <recommendedName>
        <fullName evidence="5">RNA polymerase sigma factor</fullName>
    </recommendedName>
</protein>
<dbReference type="PRINTS" id="PR00046">
    <property type="entry name" value="SIGMA70FCT"/>
</dbReference>
<dbReference type="OrthoDB" id="9799825at2"/>
<dbReference type="InterPro" id="IPR007627">
    <property type="entry name" value="RNA_pol_sigma70_r2"/>
</dbReference>
<proteinExistence type="inferred from homology"/>
<dbReference type="PANTHER" id="PTHR30385">
    <property type="entry name" value="SIGMA FACTOR F FLAGELLAR"/>
    <property type="match status" value="1"/>
</dbReference>
<evidence type="ECO:0000313" key="8">
    <source>
        <dbReference type="EMBL" id="GAW92940.1"/>
    </source>
</evidence>
<dbReference type="InterPro" id="IPR000943">
    <property type="entry name" value="RNA_pol_sigma70"/>
</dbReference>
<dbReference type="NCBIfam" id="TIGR02479">
    <property type="entry name" value="FliA_WhiG"/>
    <property type="match status" value="1"/>
</dbReference>
<keyword evidence="9" id="KW-1185">Reference proteome</keyword>
<evidence type="ECO:0000256" key="1">
    <source>
        <dbReference type="ARBA" id="ARBA00023015"/>
    </source>
</evidence>
<feature type="domain" description="RNA polymerase sigma-70" evidence="6">
    <location>
        <begin position="51"/>
        <end position="64"/>
    </location>
</feature>
<dbReference type="InterPro" id="IPR013325">
    <property type="entry name" value="RNA_pol_sigma_r2"/>
</dbReference>
<dbReference type="NCBIfam" id="TIGR02937">
    <property type="entry name" value="sigma70-ECF"/>
    <property type="match status" value="1"/>
</dbReference>
<dbReference type="GO" id="GO:0016987">
    <property type="term" value="F:sigma factor activity"/>
    <property type="evidence" value="ECO:0007669"/>
    <property type="project" value="UniProtKB-KW"/>
</dbReference>
<evidence type="ECO:0000313" key="9">
    <source>
        <dbReference type="Proteomes" id="UP000197032"/>
    </source>
</evidence>
<accession>A0A1Z5HUH9</accession>
<dbReference type="GO" id="GO:0003899">
    <property type="term" value="F:DNA-directed RNA polymerase activity"/>
    <property type="evidence" value="ECO:0007669"/>
    <property type="project" value="InterPro"/>
</dbReference>
<keyword evidence="4 5" id="KW-0804">Transcription</keyword>
<keyword evidence="8" id="KW-0282">Flagellum</keyword>
<dbReference type="Gene3D" id="1.10.1740.10">
    <property type="match status" value="1"/>
</dbReference>
<evidence type="ECO:0000259" key="6">
    <source>
        <dbReference type="PROSITE" id="PS00715"/>
    </source>
</evidence>
<comment type="similarity">
    <text evidence="5">Belongs to the sigma-70 factor family.</text>
</comment>
<feature type="domain" description="RNA polymerase sigma-70" evidence="7">
    <location>
        <begin position="206"/>
        <end position="232"/>
    </location>
</feature>
<dbReference type="SUPFAM" id="SSF88946">
    <property type="entry name" value="Sigma2 domain of RNA polymerase sigma factors"/>
    <property type="match status" value="1"/>
</dbReference>
<evidence type="ECO:0000259" key="7">
    <source>
        <dbReference type="PROSITE" id="PS00716"/>
    </source>
</evidence>
<sequence length="248" mass="28700">METGAGVKTYKENGKQKKEMREEMIIEYLPLVSHIVDHLRLKTPNFIEREDLISYGIFGLIDAVKRYDSRKGTKFETYARQRIKGAIIDELRQSSWLPRTVTERIKKVSEAYNQLEKERGEVDDREVAEFLGMEVAEVEKTLAQVNYLSLVSLEEIVTGTIANEQSPDPQTVQEEKEMKKLLAEAIERLPERDRLILSLYYYEELTLKEIGKLLKISESRVSQLHARALIRLRNILEQMEALEPKGSG</sequence>
<dbReference type="InterPro" id="IPR012845">
    <property type="entry name" value="RNA_pol_sigma_FliA_WhiG"/>
</dbReference>
<evidence type="ECO:0000256" key="5">
    <source>
        <dbReference type="RuleBase" id="RU362124"/>
    </source>
</evidence>
<comment type="caution">
    <text evidence="8">The sequence shown here is derived from an EMBL/GenBank/DDBJ whole genome shotgun (WGS) entry which is preliminary data.</text>
</comment>
<dbReference type="InterPro" id="IPR014284">
    <property type="entry name" value="RNA_pol_sigma-70_dom"/>
</dbReference>
<keyword evidence="1 5" id="KW-0805">Transcription regulation</keyword>
<gene>
    <name evidence="8" type="ORF">KKC1_20850</name>
</gene>
<evidence type="ECO:0000256" key="3">
    <source>
        <dbReference type="ARBA" id="ARBA00023125"/>
    </source>
</evidence>
<dbReference type="RefSeq" id="WP_088554184.1">
    <property type="nucleotide sequence ID" value="NZ_BDGJ01000111.1"/>
</dbReference>
<dbReference type="InterPro" id="IPR013324">
    <property type="entry name" value="RNA_pol_sigma_r3/r4-like"/>
</dbReference>
<dbReference type="AlphaFoldDB" id="A0A1Z5HUH9"/>
<evidence type="ECO:0000256" key="2">
    <source>
        <dbReference type="ARBA" id="ARBA00023082"/>
    </source>
</evidence>
<dbReference type="EMBL" id="BDGJ01000111">
    <property type="protein sequence ID" value="GAW92940.1"/>
    <property type="molecule type" value="Genomic_DNA"/>
</dbReference>
<keyword evidence="2 5" id="KW-0731">Sigma factor</keyword>
<dbReference type="PROSITE" id="PS00715">
    <property type="entry name" value="SIGMA70_1"/>
    <property type="match status" value="1"/>
</dbReference>
<dbReference type="GO" id="GO:0003677">
    <property type="term" value="F:DNA binding"/>
    <property type="evidence" value="ECO:0007669"/>
    <property type="project" value="UniProtKB-KW"/>
</dbReference>
<reference evidence="9" key="1">
    <citation type="journal article" date="2017" name="Appl. Environ. Microbiol.">
        <title>Genomic Analysis of Calderihabitans maritimus KKC1, a Thermophilic, Hydrogenogenic, Carboxydotrophic Bacterium Isolated from Marine Sediment.</title>
        <authorList>
            <person name="Omae K."/>
            <person name="Yoneda Y."/>
            <person name="Fukuyama Y."/>
            <person name="Yoshida T."/>
            <person name="Sako Y."/>
        </authorList>
    </citation>
    <scope>NUCLEOTIDE SEQUENCE [LARGE SCALE GENOMIC DNA]</scope>
    <source>
        <strain evidence="9">KKC1</strain>
    </source>
</reference>
<dbReference type="Gene3D" id="1.20.140.160">
    <property type="match status" value="1"/>
</dbReference>
<evidence type="ECO:0000256" key="4">
    <source>
        <dbReference type="ARBA" id="ARBA00023163"/>
    </source>
</evidence>
<dbReference type="PIRSF" id="PIRSF000770">
    <property type="entry name" value="RNA_pol_sigma-SigE/K"/>
    <property type="match status" value="1"/>
</dbReference>
<dbReference type="Pfam" id="PF04542">
    <property type="entry name" value="Sigma70_r2"/>
    <property type="match status" value="1"/>
</dbReference>
<dbReference type="NCBIfam" id="NF005413">
    <property type="entry name" value="PRK06986.1"/>
    <property type="match status" value="1"/>
</dbReference>
<keyword evidence="3 5" id="KW-0238">DNA-binding</keyword>
<dbReference type="GO" id="GO:0006352">
    <property type="term" value="P:DNA-templated transcription initiation"/>
    <property type="evidence" value="ECO:0007669"/>
    <property type="project" value="InterPro"/>
</dbReference>
<dbReference type="Proteomes" id="UP000197032">
    <property type="component" value="Unassembled WGS sequence"/>
</dbReference>
<dbReference type="Pfam" id="PF04545">
    <property type="entry name" value="Sigma70_r4"/>
    <property type="match status" value="1"/>
</dbReference>
<dbReference type="CDD" id="cd06171">
    <property type="entry name" value="Sigma70_r4"/>
    <property type="match status" value="1"/>
</dbReference>
<dbReference type="InterPro" id="IPR007630">
    <property type="entry name" value="RNA_pol_sigma70_r4"/>
</dbReference>